<evidence type="ECO:0000313" key="1">
    <source>
        <dbReference type="Proteomes" id="UP000887579"/>
    </source>
</evidence>
<dbReference type="WBParaSite" id="ES5_v2.g19785.t1">
    <property type="protein sequence ID" value="ES5_v2.g19785.t1"/>
    <property type="gene ID" value="ES5_v2.g19785"/>
</dbReference>
<protein>
    <submittedName>
        <fullName evidence="2">Uncharacterized protein</fullName>
    </submittedName>
</protein>
<organism evidence="1 2">
    <name type="scientific">Panagrolaimus sp. ES5</name>
    <dbReference type="NCBI Taxonomy" id="591445"/>
    <lineage>
        <taxon>Eukaryota</taxon>
        <taxon>Metazoa</taxon>
        <taxon>Ecdysozoa</taxon>
        <taxon>Nematoda</taxon>
        <taxon>Chromadorea</taxon>
        <taxon>Rhabditida</taxon>
        <taxon>Tylenchina</taxon>
        <taxon>Panagrolaimomorpha</taxon>
        <taxon>Panagrolaimoidea</taxon>
        <taxon>Panagrolaimidae</taxon>
        <taxon>Panagrolaimus</taxon>
    </lineage>
</organism>
<sequence length="109" mass="12946">MEDENEKFIYNFTNSEDCFGLSAQNPVSEHVFVETDVSKLQRWFSNNQRLPDEFDKNYEVYDNIIEIESSFKWMNIKDIHQTIRRLVTSSKTAEDIDEVISLLLDLYVI</sequence>
<name>A0AC34FQP7_9BILA</name>
<reference evidence="2" key="1">
    <citation type="submission" date="2022-11" db="UniProtKB">
        <authorList>
            <consortium name="WormBaseParasite"/>
        </authorList>
    </citation>
    <scope>IDENTIFICATION</scope>
</reference>
<accession>A0AC34FQP7</accession>
<proteinExistence type="predicted"/>
<evidence type="ECO:0000313" key="2">
    <source>
        <dbReference type="WBParaSite" id="ES5_v2.g19785.t1"/>
    </source>
</evidence>
<dbReference type="Proteomes" id="UP000887579">
    <property type="component" value="Unplaced"/>
</dbReference>